<gene>
    <name evidence="4" type="ORF">J2S37_001354</name>
</gene>
<dbReference type="RefSeq" id="WP_277104965.1">
    <property type="nucleotide sequence ID" value="NZ_BAAAJS010000040.1"/>
</dbReference>
<comment type="caution">
    <text evidence="4">The sequence shown here is derived from an EMBL/GenBank/DDBJ whole genome shotgun (WGS) entry which is preliminary data.</text>
</comment>
<proteinExistence type="predicted"/>
<evidence type="ECO:0000256" key="2">
    <source>
        <dbReference type="SAM" id="Phobius"/>
    </source>
</evidence>
<evidence type="ECO:0000313" key="4">
    <source>
        <dbReference type="EMBL" id="MDR7354816.1"/>
    </source>
</evidence>
<protein>
    <submittedName>
        <fullName evidence="4">Uncharacterized protein</fullName>
    </submittedName>
</protein>
<evidence type="ECO:0000256" key="1">
    <source>
        <dbReference type="SAM" id="MobiDB-lite"/>
    </source>
</evidence>
<evidence type="ECO:0000313" key="5">
    <source>
        <dbReference type="Proteomes" id="UP001183619"/>
    </source>
</evidence>
<dbReference type="Proteomes" id="UP001183619">
    <property type="component" value="Unassembled WGS sequence"/>
</dbReference>
<keyword evidence="5" id="KW-1185">Reference proteome</keyword>
<keyword evidence="3" id="KW-0732">Signal</keyword>
<feature type="transmembrane region" description="Helical" evidence="2">
    <location>
        <begin position="226"/>
        <end position="247"/>
    </location>
</feature>
<sequence>MRTTLLAPSVAAIMVASMMHPAATAAERMSISQGTFTMVLTHGSNEVSSVQLPINAHTSRIDTTGAGVLHVFGPVQFKGGGHQGNQPFKYTYNLNLSNMRVNLNAQTKRGNFVADYELDYLDNRADKRAKNVVLAEFPISPDFDPRKKNYTSKAFDLYRVDSARPHLPEPLPGWAVAPVDTGRYSLTFTTGSGGSNNPTPPHQPAPPGQQPPFGGLSSGVGWQSTVALVVSVLAAVTALAGLLTNALKVFPNLKLGS</sequence>
<name>A0ABU2B8V2_9CORY</name>
<keyword evidence="2" id="KW-1133">Transmembrane helix</keyword>
<feature type="compositionally biased region" description="Pro residues" evidence="1">
    <location>
        <begin position="198"/>
        <end position="210"/>
    </location>
</feature>
<accession>A0ABU2B8V2</accession>
<feature type="signal peptide" evidence="3">
    <location>
        <begin position="1"/>
        <end position="25"/>
    </location>
</feature>
<feature type="region of interest" description="Disordered" evidence="1">
    <location>
        <begin position="187"/>
        <end position="216"/>
    </location>
</feature>
<reference evidence="4 5" key="1">
    <citation type="submission" date="2023-07" db="EMBL/GenBank/DDBJ databases">
        <title>Sequencing the genomes of 1000 actinobacteria strains.</title>
        <authorList>
            <person name="Klenk H.-P."/>
        </authorList>
    </citation>
    <scope>NUCLEOTIDE SEQUENCE [LARGE SCALE GENOMIC DNA]</scope>
    <source>
        <strain evidence="4 5">DSM 44508</strain>
    </source>
</reference>
<dbReference type="EMBL" id="JAVDYF010000001">
    <property type="protein sequence ID" value="MDR7354816.1"/>
    <property type="molecule type" value="Genomic_DNA"/>
</dbReference>
<evidence type="ECO:0000256" key="3">
    <source>
        <dbReference type="SAM" id="SignalP"/>
    </source>
</evidence>
<organism evidence="4 5">
    <name type="scientific">Corynebacterium felinum</name>
    <dbReference type="NCBI Taxonomy" id="131318"/>
    <lineage>
        <taxon>Bacteria</taxon>
        <taxon>Bacillati</taxon>
        <taxon>Actinomycetota</taxon>
        <taxon>Actinomycetes</taxon>
        <taxon>Mycobacteriales</taxon>
        <taxon>Corynebacteriaceae</taxon>
        <taxon>Corynebacterium</taxon>
    </lineage>
</organism>
<keyword evidence="2" id="KW-0472">Membrane</keyword>
<keyword evidence="2" id="KW-0812">Transmembrane</keyword>
<feature type="chain" id="PRO_5045216410" evidence="3">
    <location>
        <begin position="26"/>
        <end position="257"/>
    </location>
</feature>